<evidence type="ECO:0000313" key="1">
    <source>
        <dbReference type="EMBL" id="CEK95988.1"/>
    </source>
</evidence>
<protein>
    <recommendedName>
        <fullName evidence="2">Endonuclease/exonuclease/phosphatase domain-containing protein</fullName>
    </recommendedName>
</protein>
<name>A0A0B7BSQ1_9EUPU</name>
<evidence type="ECO:0008006" key="2">
    <source>
        <dbReference type="Google" id="ProtNLM"/>
    </source>
</evidence>
<reference evidence="1" key="1">
    <citation type="submission" date="2014-12" db="EMBL/GenBank/DDBJ databases">
        <title>Insight into the proteome of Arion vulgaris.</title>
        <authorList>
            <person name="Aradska J."/>
            <person name="Bulat T."/>
            <person name="Smidak R."/>
            <person name="Sarate P."/>
            <person name="Gangsoo J."/>
            <person name="Sialana F."/>
            <person name="Bilban M."/>
            <person name="Lubec G."/>
        </authorList>
    </citation>
    <scope>NUCLEOTIDE SEQUENCE</scope>
    <source>
        <tissue evidence="1">Skin</tissue>
    </source>
</reference>
<dbReference type="EMBL" id="HACG01049123">
    <property type="protein sequence ID" value="CEK95988.1"/>
    <property type="molecule type" value="Transcribed_RNA"/>
</dbReference>
<organism evidence="1">
    <name type="scientific">Arion vulgaris</name>
    <dbReference type="NCBI Taxonomy" id="1028688"/>
    <lineage>
        <taxon>Eukaryota</taxon>
        <taxon>Metazoa</taxon>
        <taxon>Spiralia</taxon>
        <taxon>Lophotrochozoa</taxon>
        <taxon>Mollusca</taxon>
        <taxon>Gastropoda</taxon>
        <taxon>Heterobranchia</taxon>
        <taxon>Euthyneura</taxon>
        <taxon>Panpulmonata</taxon>
        <taxon>Eupulmonata</taxon>
        <taxon>Stylommatophora</taxon>
        <taxon>Helicina</taxon>
        <taxon>Arionoidea</taxon>
        <taxon>Arionidae</taxon>
        <taxon>Arion</taxon>
    </lineage>
</organism>
<feature type="non-terminal residue" evidence="1">
    <location>
        <position position="98"/>
    </location>
</feature>
<gene>
    <name evidence="1" type="primary">ORF209854</name>
</gene>
<accession>A0A0B7BSQ1</accession>
<dbReference type="AlphaFoldDB" id="A0A0B7BSQ1"/>
<feature type="non-terminal residue" evidence="1">
    <location>
        <position position="1"/>
    </location>
</feature>
<proteinExistence type="predicted"/>
<sequence>YSRRWHTTSTTDLVFATSDLSTKTVRTVTKQLGDSDHRPVNLQVRPVNLQVNLNFVPEPKMWLPRWNYKKANWNIFSYLEEAIKNMKIKKIALNRKLQ</sequence>